<evidence type="ECO:0000256" key="3">
    <source>
        <dbReference type="PIRSR" id="PIRSR606689-1"/>
    </source>
</evidence>
<evidence type="ECO:0000256" key="2">
    <source>
        <dbReference type="ARBA" id="ARBA00023134"/>
    </source>
</evidence>
<feature type="binding site" evidence="3">
    <location>
        <position position="45"/>
    </location>
    <ligand>
        <name>GTP</name>
        <dbReference type="ChEBI" id="CHEBI:37565"/>
    </ligand>
</feature>
<dbReference type="EMBL" id="GG663049">
    <property type="protein sequence ID" value="EAR80679.2"/>
    <property type="molecule type" value="Genomic_DNA"/>
</dbReference>
<feature type="binding site" evidence="4">
    <location>
        <position position="23"/>
    </location>
    <ligand>
        <name>Mg(2+)</name>
        <dbReference type="ChEBI" id="CHEBI:18420"/>
    </ligand>
</feature>
<dbReference type="GO" id="GO:0046872">
    <property type="term" value="F:metal ion binding"/>
    <property type="evidence" value="ECO:0007669"/>
    <property type="project" value="UniProtKB-KW"/>
</dbReference>
<proteinExistence type="predicted"/>
<dbReference type="GeneID" id="7828447"/>
<keyword evidence="6" id="KW-1185">Reference proteome</keyword>
<protein>
    <submittedName>
        <fullName evidence="5">ADP-ribosylation factor</fullName>
    </submittedName>
</protein>
<dbReference type="AlphaFoldDB" id="Q224G3"/>
<name>Q224G3_TETTS</name>
<dbReference type="PROSITE" id="PS51417">
    <property type="entry name" value="ARF"/>
    <property type="match status" value="1"/>
</dbReference>
<evidence type="ECO:0000256" key="4">
    <source>
        <dbReference type="PIRSR" id="PIRSR606689-2"/>
    </source>
</evidence>
<evidence type="ECO:0000256" key="1">
    <source>
        <dbReference type="ARBA" id="ARBA00022741"/>
    </source>
</evidence>
<dbReference type="GO" id="GO:0005525">
    <property type="term" value="F:GTP binding"/>
    <property type="evidence" value="ECO:0007669"/>
    <property type="project" value="UniProtKB-KW"/>
</dbReference>
<dbReference type="Gene3D" id="3.40.50.300">
    <property type="entry name" value="P-loop containing nucleotide triphosphate hydrolases"/>
    <property type="match status" value="1"/>
</dbReference>
<gene>
    <name evidence="5" type="ORF">TTHERM_02493170</name>
</gene>
<dbReference type="HOGENOM" id="CLU_040729_9_3_1"/>
<keyword evidence="4" id="KW-0479">Metal-binding</keyword>
<dbReference type="KEGG" id="tet:TTHERM_02493170"/>
<dbReference type="PANTHER" id="PTHR11711">
    <property type="entry name" value="ADP RIBOSYLATION FACTOR-RELATED"/>
    <property type="match status" value="1"/>
</dbReference>
<keyword evidence="4" id="KW-0460">Magnesium</keyword>
<dbReference type="InParanoid" id="Q224G3"/>
<dbReference type="SUPFAM" id="SSF52540">
    <property type="entry name" value="P-loop containing nucleoside triphosphate hydrolases"/>
    <property type="match status" value="1"/>
</dbReference>
<dbReference type="STRING" id="312017.Q224G3"/>
<dbReference type="GO" id="GO:0003924">
    <property type="term" value="F:GTPase activity"/>
    <property type="evidence" value="ECO:0007669"/>
    <property type="project" value="InterPro"/>
</dbReference>
<dbReference type="RefSeq" id="XP_001028342.2">
    <property type="nucleotide sequence ID" value="XM_001028342.2"/>
</dbReference>
<organism evidence="5 6">
    <name type="scientific">Tetrahymena thermophila (strain SB210)</name>
    <dbReference type="NCBI Taxonomy" id="312017"/>
    <lineage>
        <taxon>Eukaryota</taxon>
        <taxon>Sar</taxon>
        <taxon>Alveolata</taxon>
        <taxon>Ciliophora</taxon>
        <taxon>Intramacronucleata</taxon>
        <taxon>Oligohymenophorea</taxon>
        <taxon>Hymenostomatida</taxon>
        <taxon>Tetrahymenina</taxon>
        <taxon>Tetrahymenidae</taxon>
        <taxon>Tetrahymena</taxon>
    </lineage>
</organism>
<dbReference type="InterPro" id="IPR024156">
    <property type="entry name" value="Small_GTPase_ARF"/>
</dbReference>
<dbReference type="Pfam" id="PF00025">
    <property type="entry name" value="Arf"/>
    <property type="match status" value="1"/>
</dbReference>
<dbReference type="Proteomes" id="UP000009168">
    <property type="component" value="Unassembled WGS sequence"/>
</dbReference>
<feature type="binding site" evidence="3">
    <location>
        <begin position="108"/>
        <end position="111"/>
    </location>
    <ligand>
        <name>GTP</name>
        <dbReference type="ChEBI" id="CHEBI:37565"/>
    </ligand>
</feature>
<evidence type="ECO:0000313" key="6">
    <source>
        <dbReference type="Proteomes" id="UP000009168"/>
    </source>
</evidence>
<accession>Q224G3</accession>
<keyword evidence="1 3" id="KW-0547">Nucleotide-binding</keyword>
<sequence>MLLVGRQCFINLKLDKLLKVNPTVGFNVEEIMFKDKVFNFMDVGGGYKIYDNFHKYAIGSDAIIIVVDSSYLSYEFYENLLQNTLKSCLQELVEFKKNKKIPILILANKTDKSHYTDEEIIQYTSIDKYQDITFFKLIRTNCFTGQGLPEALQWIYENVQK</sequence>
<keyword evidence="2 3" id="KW-0342">GTP-binding</keyword>
<dbReference type="InterPro" id="IPR027417">
    <property type="entry name" value="P-loop_NTPase"/>
</dbReference>
<evidence type="ECO:0000313" key="5">
    <source>
        <dbReference type="EMBL" id="EAR80679.2"/>
    </source>
</evidence>
<dbReference type="InterPro" id="IPR006689">
    <property type="entry name" value="Small_GTPase_ARF/SAR"/>
</dbReference>
<reference evidence="6" key="1">
    <citation type="journal article" date="2006" name="PLoS Biol.">
        <title>Macronuclear genome sequence of the ciliate Tetrahymena thermophila, a model eukaryote.</title>
        <authorList>
            <person name="Eisen J.A."/>
            <person name="Coyne R.S."/>
            <person name="Wu M."/>
            <person name="Wu D."/>
            <person name="Thiagarajan M."/>
            <person name="Wortman J.R."/>
            <person name="Badger J.H."/>
            <person name="Ren Q."/>
            <person name="Amedeo P."/>
            <person name="Jones K.M."/>
            <person name="Tallon L.J."/>
            <person name="Delcher A.L."/>
            <person name="Salzberg S.L."/>
            <person name="Silva J.C."/>
            <person name="Haas B.J."/>
            <person name="Majoros W.H."/>
            <person name="Farzad M."/>
            <person name="Carlton J.M."/>
            <person name="Smith R.K. Jr."/>
            <person name="Garg J."/>
            <person name="Pearlman R.E."/>
            <person name="Karrer K.M."/>
            <person name="Sun L."/>
            <person name="Manning G."/>
            <person name="Elde N.C."/>
            <person name="Turkewitz A.P."/>
            <person name="Asai D.J."/>
            <person name="Wilkes D.E."/>
            <person name="Wang Y."/>
            <person name="Cai H."/>
            <person name="Collins K."/>
            <person name="Stewart B.A."/>
            <person name="Lee S.R."/>
            <person name="Wilamowska K."/>
            <person name="Weinberg Z."/>
            <person name="Ruzzo W.L."/>
            <person name="Wloga D."/>
            <person name="Gaertig J."/>
            <person name="Frankel J."/>
            <person name="Tsao C.-C."/>
            <person name="Gorovsky M.A."/>
            <person name="Keeling P.J."/>
            <person name="Waller R.F."/>
            <person name="Patron N.J."/>
            <person name="Cherry J.M."/>
            <person name="Stover N.A."/>
            <person name="Krieger C.J."/>
            <person name="del Toro C."/>
            <person name="Ryder H.F."/>
            <person name="Williamson S.C."/>
            <person name="Barbeau R.A."/>
            <person name="Hamilton E.P."/>
            <person name="Orias E."/>
        </authorList>
    </citation>
    <scope>NUCLEOTIDE SEQUENCE [LARGE SCALE GENOMIC DNA]</scope>
    <source>
        <strain evidence="6">SB210</strain>
    </source>
</reference>
<dbReference type="SMART" id="SM00177">
    <property type="entry name" value="ARF"/>
    <property type="match status" value="1"/>
</dbReference>